<dbReference type="Gene3D" id="3.30.2240.10">
    <property type="entry name" value="mRNA decapping enzyme DcpS N-terminal domain"/>
    <property type="match status" value="1"/>
</dbReference>
<gene>
    <name evidence="7" type="ORF">BpHYR1_018660</name>
</gene>
<comment type="caution">
    <text evidence="7">The sequence shown here is derived from an EMBL/GenBank/DDBJ whole genome shotgun (WGS) entry which is preliminary data.</text>
</comment>
<reference evidence="7 8" key="1">
    <citation type="journal article" date="2018" name="Sci. Rep.">
        <title>Genomic signatures of local adaptation to the degree of environmental predictability in rotifers.</title>
        <authorList>
            <person name="Franch-Gras L."/>
            <person name="Hahn C."/>
            <person name="Garcia-Roger E.M."/>
            <person name="Carmona M.J."/>
            <person name="Serra M."/>
            <person name="Gomez A."/>
        </authorList>
    </citation>
    <scope>NUCLEOTIDE SEQUENCE [LARGE SCALE GENOMIC DNA]</scope>
    <source>
        <strain evidence="7">HYR1</strain>
    </source>
</reference>
<dbReference type="PANTHER" id="PTHR12978">
    <property type="entry name" value="HISTIDINE TRIAD HIT PROTEIN MEMBER"/>
    <property type="match status" value="1"/>
</dbReference>
<evidence type="ECO:0000313" key="8">
    <source>
        <dbReference type="Proteomes" id="UP000276133"/>
    </source>
</evidence>
<dbReference type="InterPro" id="IPR008594">
    <property type="entry name" value="DcpS/DCS2"/>
</dbReference>
<name>A0A3M7P3B8_BRAPC</name>
<dbReference type="InterPro" id="IPR036265">
    <property type="entry name" value="HIT-like_sf"/>
</dbReference>
<dbReference type="EC" id="3.6.1.59" evidence="2"/>
<dbReference type="SUPFAM" id="SSF54197">
    <property type="entry name" value="HIT-like"/>
    <property type="match status" value="1"/>
</dbReference>
<dbReference type="Proteomes" id="UP000276133">
    <property type="component" value="Unassembled WGS sequence"/>
</dbReference>
<evidence type="ECO:0000256" key="4">
    <source>
        <dbReference type="ARBA" id="ARBA00029885"/>
    </source>
</evidence>
<dbReference type="Gene3D" id="3.30.200.40">
    <property type="entry name" value="Scavenger mRNA decapping enzyme, N-terminal domain"/>
    <property type="match status" value="1"/>
</dbReference>
<evidence type="ECO:0000313" key="7">
    <source>
        <dbReference type="EMBL" id="RMZ93330.1"/>
    </source>
</evidence>
<comment type="catalytic activity">
    <reaction evidence="6">
        <text>a 5'-end (N(7)-methyl 5'-triphosphoguanosine)-ribonucleoside in mRNA + H2O = N(7)-methyl-GMP + a 5'-end diphospho-ribonucleoside in mRNA + 2 H(+)</text>
        <dbReference type="Rhea" id="RHEA:65388"/>
        <dbReference type="Rhea" id="RHEA-COMP:17165"/>
        <dbReference type="Rhea" id="RHEA-COMP:17167"/>
        <dbReference type="ChEBI" id="CHEBI:15377"/>
        <dbReference type="ChEBI" id="CHEBI:15378"/>
        <dbReference type="ChEBI" id="CHEBI:58285"/>
        <dbReference type="ChEBI" id="CHEBI:156461"/>
        <dbReference type="ChEBI" id="CHEBI:167616"/>
        <dbReference type="EC" id="3.6.1.59"/>
    </reaction>
</comment>
<protein>
    <recommendedName>
        <fullName evidence="3">m7GpppX diphosphatase</fullName>
        <ecNumber evidence="2">3.6.1.59</ecNumber>
    </recommendedName>
    <alternativeName>
        <fullName evidence="5">Decapping scavenger enzyme</fullName>
    </alternativeName>
    <alternativeName>
        <fullName evidence="4">Scavenger mRNA-decapping enzyme DcpS</fullName>
    </alternativeName>
</protein>
<dbReference type="GO" id="GO:0000340">
    <property type="term" value="F:RNA 7-methylguanosine cap binding"/>
    <property type="evidence" value="ECO:0007669"/>
    <property type="project" value="TreeGrafter"/>
</dbReference>
<dbReference type="GO" id="GO:0005634">
    <property type="term" value="C:nucleus"/>
    <property type="evidence" value="ECO:0007669"/>
    <property type="project" value="TreeGrafter"/>
</dbReference>
<accession>A0A3M7P3B8</accession>
<dbReference type="InterPro" id="IPR011145">
    <property type="entry name" value="Scavenger_mRNA_decap_enz_N"/>
</dbReference>
<organism evidence="7 8">
    <name type="scientific">Brachionus plicatilis</name>
    <name type="common">Marine rotifer</name>
    <name type="synonym">Brachionus muelleri</name>
    <dbReference type="NCBI Taxonomy" id="10195"/>
    <lineage>
        <taxon>Eukaryota</taxon>
        <taxon>Metazoa</taxon>
        <taxon>Spiralia</taxon>
        <taxon>Gnathifera</taxon>
        <taxon>Rotifera</taxon>
        <taxon>Eurotatoria</taxon>
        <taxon>Monogononta</taxon>
        <taxon>Pseudotrocha</taxon>
        <taxon>Ploima</taxon>
        <taxon>Brachionidae</taxon>
        <taxon>Brachionus</taxon>
    </lineage>
</organism>
<proteinExistence type="inferred from homology"/>
<dbReference type="Pfam" id="PF05652">
    <property type="entry name" value="DcpS"/>
    <property type="match status" value="1"/>
</dbReference>
<dbReference type="AlphaFoldDB" id="A0A3M7P3B8"/>
<sequence>MSEGEIKKFKLEGKEGVNLLNSFDTDINSLLALNSQFEMDIQNDIYNKFKIFPLYPYNNIQVQLIYPATEQHIQKYSVQEMFFVSETIEDYNNLTLKFIEQTQLNLNWVYNILEHKKESERIIFEDPEPVDRASAPVDRAPAPVDRAPEPVINVYPRVVVQLDSENIFRCLNLGRGRTLHRSAIELRKHDAAPVQTPAPAPEDY</sequence>
<dbReference type="GO" id="GO:0140932">
    <property type="term" value="F:5'-(N(7)-methyl 5'-triphosphoguanosine)-[mRNA] diphosphatase activity"/>
    <property type="evidence" value="ECO:0007669"/>
    <property type="project" value="UniProtKB-EC"/>
</dbReference>
<comment type="similarity">
    <text evidence="1">Belongs to the HIT family.</text>
</comment>
<dbReference type="SUPFAM" id="SSF102860">
    <property type="entry name" value="mRNA decapping enzyme DcpS N-terminal domain"/>
    <property type="match status" value="1"/>
</dbReference>
<evidence type="ECO:0000256" key="2">
    <source>
        <dbReference type="ARBA" id="ARBA00012520"/>
    </source>
</evidence>
<evidence type="ECO:0000256" key="3">
    <source>
        <dbReference type="ARBA" id="ARBA00015636"/>
    </source>
</evidence>
<evidence type="ECO:0000256" key="5">
    <source>
        <dbReference type="ARBA" id="ARBA00030609"/>
    </source>
</evidence>
<dbReference type="EMBL" id="REGN01013893">
    <property type="protein sequence ID" value="RMZ93330.1"/>
    <property type="molecule type" value="Genomic_DNA"/>
</dbReference>
<dbReference type="OrthoDB" id="10264956at2759"/>
<dbReference type="Gene3D" id="3.30.428.10">
    <property type="entry name" value="HIT-like"/>
    <property type="match status" value="1"/>
</dbReference>
<keyword evidence="8" id="KW-1185">Reference proteome</keyword>
<dbReference type="GO" id="GO:0000932">
    <property type="term" value="C:P-body"/>
    <property type="evidence" value="ECO:0007669"/>
    <property type="project" value="TreeGrafter"/>
</dbReference>
<dbReference type="PANTHER" id="PTHR12978:SF0">
    <property type="entry name" value="M7GPPPX DIPHOSPHATASE"/>
    <property type="match status" value="1"/>
</dbReference>
<evidence type="ECO:0000256" key="1">
    <source>
        <dbReference type="ARBA" id="ARBA00010208"/>
    </source>
</evidence>
<evidence type="ECO:0000256" key="6">
    <source>
        <dbReference type="ARBA" id="ARBA00048222"/>
    </source>
</evidence>
<dbReference type="STRING" id="10195.A0A3M7P3B8"/>
<feature type="non-terminal residue" evidence="7">
    <location>
        <position position="204"/>
    </location>
</feature>
<dbReference type="GO" id="GO:0000290">
    <property type="term" value="P:deadenylation-dependent decapping of nuclear-transcribed mRNA"/>
    <property type="evidence" value="ECO:0007669"/>
    <property type="project" value="InterPro"/>
</dbReference>